<proteinExistence type="inferred from homology"/>
<keyword evidence="8 9" id="KW-0472">Membrane</keyword>
<evidence type="ECO:0000256" key="3">
    <source>
        <dbReference type="ARBA" id="ARBA00022448"/>
    </source>
</evidence>
<dbReference type="PANTHER" id="PTHR45624:SF10">
    <property type="entry name" value="SLC (SOLUTE CARRIER) HOMOLOG"/>
    <property type="match status" value="1"/>
</dbReference>
<evidence type="ECO:0008006" key="14">
    <source>
        <dbReference type="Google" id="ProtNLM"/>
    </source>
</evidence>
<dbReference type="GO" id="GO:0022857">
    <property type="term" value="F:transmembrane transporter activity"/>
    <property type="evidence" value="ECO:0007669"/>
    <property type="project" value="TreeGrafter"/>
</dbReference>
<dbReference type="SUPFAM" id="SSF103506">
    <property type="entry name" value="Mitochondrial carrier"/>
    <property type="match status" value="1"/>
</dbReference>
<dbReference type="InterPro" id="IPR050567">
    <property type="entry name" value="Mitochondrial_Carrier"/>
</dbReference>
<evidence type="ECO:0000256" key="7">
    <source>
        <dbReference type="ARBA" id="ARBA00023128"/>
    </source>
</evidence>
<evidence type="ECO:0000256" key="1">
    <source>
        <dbReference type="ARBA" id="ARBA00004225"/>
    </source>
</evidence>
<feature type="repeat" description="Solcar" evidence="9">
    <location>
        <begin position="9"/>
        <end position="99"/>
    </location>
</feature>
<feature type="repeat" description="Solcar" evidence="9">
    <location>
        <begin position="202"/>
        <end position="285"/>
    </location>
</feature>
<accession>A0AAD1XMQ1</accession>
<dbReference type="GO" id="GO:0031966">
    <property type="term" value="C:mitochondrial membrane"/>
    <property type="evidence" value="ECO:0007669"/>
    <property type="project" value="UniProtKB-SubCell"/>
</dbReference>
<dbReference type="Pfam" id="PF00153">
    <property type="entry name" value="Mito_carr"/>
    <property type="match status" value="3"/>
</dbReference>
<dbReference type="InterPro" id="IPR018108">
    <property type="entry name" value="MCP_transmembrane"/>
</dbReference>
<comment type="subcellular location">
    <subcellularLocation>
        <location evidence="1">Mitochondrion membrane</location>
        <topology evidence="1">Multi-pass membrane protein</topology>
    </subcellularLocation>
</comment>
<evidence type="ECO:0000313" key="12">
    <source>
        <dbReference type="EMBL" id="CAI2375571.1"/>
    </source>
</evidence>
<keyword evidence="5" id="KW-0677">Repeat</keyword>
<evidence type="ECO:0000256" key="9">
    <source>
        <dbReference type="PROSITE-ProRule" id="PRU00282"/>
    </source>
</evidence>
<keyword evidence="3 10" id="KW-0813">Transport</keyword>
<evidence type="ECO:0000256" key="11">
    <source>
        <dbReference type="SAM" id="Phobius"/>
    </source>
</evidence>
<evidence type="ECO:0000256" key="6">
    <source>
        <dbReference type="ARBA" id="ARBA00022989"/>
    </source>
</evidence>
<reference evidence="12" key="1">
    <citation type="submission" date="2023-07" db="EMBL/GenBank/DDBJ databases">
        <authorList>
            <consortium name="AG Swart"/>
            <person name="Singh M."/>
            <person name="Singh A."/>
            <person name="Seah K."/>
            <person name="Emmerich C."/>
        </authorList>
    </citation>
    <scope>NUCLEOTIDE SEQUENCE</scope>
    <source>
        <strain evidence="12">DP1</strain>
    </source>
</reference>
<dbReference type="Gene3D" id="1.50.40.10">
    <property type="entry name" value="Mitochondrial carrier domain"/>
    <property type="match status" value="1"/>
</dbReference>
<keyword evidence="7" id="KW-0496">Mitochondrion</keyword>
<organism evidence="12 13">
    <name type="scientific">Euplotes crassus</name>
    <dbReference type="NCBI Taxonomy" id="5936"/>
    <lineage>
        <taxon>Eukaryota</taxon>
        <taxon>Sar</taxon>
        <taxon>Alveolata</taxon>
        <taxon>Ciliophora</taxon>
        <taxon>Intramacronucleata</taxon>
        <taxon>Spirotrichea</taxon>
        <taxon>Hypotrichia</taxon>
        <taxon>Euplotida</taxon>
        <taxon>Euplotidae</taxon>
        <taxon>Moneuplotes</taxon>
    </lineage>
</organism>
<comment type="similarity">
    <text evidence="2 10">Belongs to the mitochondrial carrier (TC 2.A.29) family.</text>
</comment>
<feature type="transmembrane region" description="Helical" evidence="11">
    <location>
        <begin position="111"/>
        <end position="132"/>
    </location>
</feature>
<dbReference type="AlphaFoldDB" id="A0AAD1XMQ1"/>
<gene>
    <name evidence="12" type="ORF">ECRASSUSDP1_LOCUS16934</name>
</gene>
<sequence>MKDSKTSLSAFSLNFISGTIAGICGTVVGHPLDTIKTKIQLSQGKYGGIQTFNNIVVREVKGSYSKAFLKLFNGITYPIIGNAPIVATIFSVNTLCNNLFQGSDIPQTCSIFISGFIAGASISIFLTPTELLKIRKQAMKLKKITYPQIIKQQYKSLGIKGLYQGYCITLIKCTFPYGIFFVTNYKLREIFNLDLDQNTSFLLLVKKVFAAGIGGQCHWLCAYPLDVIKSNIQNSRNNLRIIHTARRLYMRHGLLHFYKGISVVLLRTFPFTAINLLVYESISSKLTKLAFQ</sequence>
<keyword evidence="6 11" id="KW-1133">Transmembrane helix</keyword>
<evidence type="ECO:0000256" key="8">
    <source>
        <dbReference type="ARBA" id="ARBA00023136"/>
    </source>
</evidence>
<evidence type="ECO:0000313" key="13">
    <source>
        <dbReference type="Proteomes" id="UP001295684"/>
    </source>
</evidence>
<feature type="transmembrane region" description="Helical" evidence="11">
    <location>
        <begin position="71"/>
        <end position="91"/>
    </location>
</feature>
<evidence type="ECO:0000256" key="2">
    <source>
        <dbReference type="ARBA" id="ARBA00006375"/>
    </source>
</evidence>
<feature type="repeat" description="Solcar" evidence="9">
    <location>
        <begin position="106"/>
        <end position="190"/>
    </location>
</feature>
<dbReference type="PANTHER" id="PTHR45624">
    <property type="entry name" value="MITOCHONDRIAL BASIC AMINO ACIDS TRANSPORTER-RELATED"/>
    <property type="match status" value="1"/>
</dbReference>
<name>A0AAD1XMQ1_EUPCR</name>
<comment type="caution">
    <text evidence="12">The sequence shown here is derived from an EMBL/GenBank/DDBJ whole genome shotgun (WGS) entry which is preliminary data.</text>
</comment>
<keyword evidence="13" id="KW-1185">Reference proteome</keyword>
<dbReference type="InterPro" id="IPR023395">
    <property type="entry name" value="MCP_dom_sf"/>
</dbReference>
<evidence type="ECO:0000256" key="4">
    <source>
        <dbReference type="ARBA" id="ARBA00022692"/>
    </source>
</evidence>
<evidence type="ECO:0000256" key="5">
    <source>
        <dbReference type="ARBA" id="ARBA00022737"/>
    </source>
</evidence>
<evidence type="ECO:0000256" key="10">
    <source>
        <dbReference type="RuleBase" id="RU000488"/>
    </source>
</evidence>
<keyword evidence="4 9" id="KW-0812">Transmembrane</keyword>
<protein>
    <recommendedName>
        <fullName evidence="14">Mitochondrial carrier protein</fullName>
    </recommendedName>
</protein>
<dbReference type="PROSITE" id="PS50920">
    <property type="entry name" value="SOLCAR"/>
    <property type="match status" value="3"/>
</dbReference>
<dbReference type="EMBL" id="CAMPGE010017060">
    <property type="protein sequence ID" value="CAI2375571.1"/>
    <property type="molecule type" value="Genomic_DNA"/>
</dbReference>
<dbReference type="Proteomes" id="UP001295684">
    <property type="component" value="Unassembled WGS sequence"/>
</dbReference>